<reference evidence="3 4" key="1">
    <citation type="journal article" date="2018" name="Nat. Ecol. Evol.">
        <title>Pezizomycetes genomes reveal the molecular basis of ectomycorrhizal truffle lifestyle.</title>
        <authorList>
            <person name="Murat C."/>
            <person name="Payen T."/>
            <person name="Noel B."/>
            <person name="Kuo A."/>
            <person name="Morin E."/>
            <person name="Chen J."/>
            <person name="Kohler A."/>
            <person name="Krizsan K."/>
            <person name="Balestrini R."/>
            <person name="Da Silva C."/>
            <person name="Montanini B."/>
            <person name="Hainaut M."/>
            <person name="Levati E."/>
            <person name="Barry K.W."/>
            <person name="Belfiori B."/>
            <person name="Cichocki N."/>
            <person name="Clum A."/>
            <person name="Dockter R.B."/>
            <person name="Fauchery L."/>
            <person name="Guy J."/>
            <person name="Iotti M."/>
            <person name="Le Tacon F."/>
            <person name="Lindquist E.A."/>
            <person name="Lipzen A."/>
            <person name="Malagnac F."/>
            <person name="Mello A."/>
            <person name="Molinier V."/>
            <person name="Miyauchi S."/>
            <person name="Poulain J."/>
            <person name="Riccioni C."/>
            <person name="Rubini A."/>
            <person name="Sitrit Y."/>
            <person name="Splivallo R."/>
            <person name="Traeger S."/>
            <person name="Wang M."/>
            <person name="Zifcakova L."/>
            <person name="Wipf D."/>
            <person name="Zambonelli A."/>
            <person name="Paolocci F."/>
            <person name="Nowrousian M."/>
            <person name="Ottonello S."/>
            <person name="Baldrian P."/>
            <person name="Spatafora J.W."/>
            <person name="Henrissat B."/>
            <person name="Nagy L.G."/>
            <person name="Aury J.M."/>
            <person name="Wincker P."/>
            <person name="Grigoriev I.V."/>
            <person name="Bonfante P."/>
            <person name="Martin F.M."/>
        </authorList>
    </citation>
    <scope>NUCLEOTIDE SEQUENCE [LARGE SCALE GENOMIC DNA]</scope>
    <source>
        <strain evidence="3 4">120613-1</strain>
    </source>
</reference>
<dbReference type="SUPFAM" id="SSF51197">
    <property type="entry name" value="Clavaminate synthase-like"/>
    <property type="match status" value="1"/>
</dbReference>
<feature type="compositionally biased region" description="Low complexity" evidence="1">
    <location>
        <begin position="1024"/>
        <end position="1036"/>
    </location>
</feature>
<accession>A0A3N4JS01</accession>
<feature type="compositionally biased region" description="Acidic residues" evidence="1">
    <location>
        <begin position="1151"/>
        <end position="1169"/>
    </location>
</feature>
<dbReference type="EMBL" id="ML120375">
    <property type="protein sequence ID" value="RPB01116.1"/>
    <property type="molecule type" value="Genomic_DNA"/>
</dbReference>
<feature type="region of interest" description="Disordered" evidence="1">
    <location>
        <begin position="915"/>
        <end position="1231"/>
    </location>
</feature>
<dbReference type="Gene3D" id="2.60.120.650">
    <property type="entry name" value="Cupin"/>
    <property type="match status" value="1"/>
</dbReference>
<proteinExistence type="predicted"/>
<evidence type="ECO:0000259" key="2">
    <source>
        <dbReference type="PROSITE" id="PS51184"/>
    </source>
</evidence>
<organism evidence="3 4">
    <name type="scientific">Choiromyces venosus 120613-1</name>
    <dbReference type="NCBI Taxonomy" id="1336337"/>
    <lineage>
        <taxon>Eukaryota</taxon>
        <taxon>Fungi</taxon>
        <taxon>Dikarya</taxon>
        <taxon>Ascomycota</taxon>
        <taxon>Pezizomycotina</taxon>
        <taxon>Pezizomycetes</taxon>
        <taxon>Pezizales</taxon>
        <taxon>Tuberaceae</taxon>
        <taxon>Choiromyces</taxon>
    </lineage>
</organism>
<dbReference type="STRING" id="1336337.A0A3N4JS01"/>
<dbReference type="PROSITE" id="PS51184">
    <property type="entry name" value="JMJC"/>
    <property type="match status" value="1"/>
</dbReference>
<keyword evidence="4" id="KW-1185">Reference proteome</keyword>
<name>A0A3N4JS01_9PEZI</name>
<feature type="region of interest" description="Disordered" evidence="1">
    <location>
        <begin position="646"/>
        <end position="714"/>
    </location>
</feature>
<dbReference type="OrthoDB" id="298344at2759"/>
<gene>
    <name evidence="3" type="ORF">L873DRAFT_1788436</name>
</gene>
<dbReference type="Pfam" id="PF02373">
    <property type="entry name" value="JmjC"/>
    <property type="match status" value="1"/>
</dbReference>
<protein>
    <recommendedName>
        <fullName evidence="2">JmjC domain-containing protein</fullName>
    </recommendedName>
</protein>
<dbReference type="AlphaFoldDB" id="A0A3N4JS01"/>
<evidence type="ECO:0000313" key="4">
    <source>
        <dbReference type="Proteomes" id="UP000276215"/>
    </source>
</evidence>
<dbReference type="Proteomes" id="UP000276215">
    <property type="component" value="Unassembled WGS sequence"/>
</dbReference>
<evidence type="ECO:0000256" key="1">
    <source>
        <dbReference type="SAM" id="MobiDB-lite"/>
    </source>
</evidence>
<evidence type="ECO:0000313" key="3">
    <source>
        <dbReference type="EMBL" id="RPB01116.1"/>
    </source>
</evidence>
<feature type="compositionally biased region" description="Pro residues" evidence="1">
    <location>
        <begin position="1056"/>
        <end position="1066"/>
    </location>
</feature>
<sequence>MSAVGVPVFTPIPPGFDVKQLTELPNSRFHLATRVDARTITPHTAGAFDNLYRTVVFKNREPLVIDNWHQKGRWPGHIFKNEWLDNNMGKQRVQVRDLVKGTDDEWSLGWYLSKCSTLASKFTPESYKSPKRQRLYLKDMDCPTVWMKNLGDILPNETFYLDEHADLMSALPEELRAVNMMCYVGHEGTFTPCHKEMCSSIGQNIMVSASENGKSIWFLVKPDDRAKLASWFRSELGQDLELENYFASVEDWKKAPVDVWIVEQEVGDFLIIPPASPHQVWNQGDLTVKAAWNRCTPESLRVCLSGELSMSKFACREEAYKVKTMVYMAMLKIAIELGEPSPYEDEGLVRDFLILYTLFEAIMLDESFSPELPVPTVEDTQAEYGITCSFCSGNIFNRFLSCSSCPLGEGDNIDYYDICMDCYTLGRRCKCGEPPKWVQQYPWATLQNDHERFRQIFNRLVGDERFDSIFVIAGVDRAARESLEHLTGLENVTRKSRAWVSQELSERYAKYPGQRRGAPRVIKDVTTKHGEEDSGGNCHVCKNPHSPILYVECSNARCTKRYCWGYIWRAFSQNPYMILSSLKWKCPYCLKQCTCAACIKSGRNSKRARRENPVWLGYNTRAVADPRSEEWLTTFSKNNKKWATLASDGGSISQKRKRSDGSDEDSDADVDGTSGSSGDKAHDHEGSVLDGDGDADDGSNGGWEEGHGKHPGLLEFPSAFEVRGGEPSFISGKRSSNVNLLASQLAILARKCELSTGDTDVRGGGDINVTGRRGQNSLAIFDNHSLENTIASPKYPGLDSSALGPNDLSQLEMDPEAFRIAAGLLPVEDNMSTPFMQQRLTVSPEELSLPLLLSAPVRLEVERVVKSPTPEPIETKAGWVKKAKLARKRFANLQAGKNRRKSLIVKLKVSVPEWEEEPVCSDLPPKKVIPPSEEAAEKEDEVLSVQPLSPSPQYQGDGGPVSEDDGHEESAEDIPSDGPLHHRRKAAPRDGEYISRNRTGNPPAPLMALSSMRSRRRSHSLQGSNSVNYNSANNSSKHTPSLEQPLTPAAAATPAPVLPPPPPPVAPLTSLMPEDWPFAVIITENPDRSKYPKTTSTGRPRGRPRKVQPISKGRAEDRDFRLASWSKVMKTEKDTTPTVTKGSVRSRVAREEDDVVVESSEDDDEEEGYYVERRPRPVSVDSGEEGDGEGVRVTVGSAQGKGSAKGKGSGKGKERGGRKQRVVKGDGLGQEEEEIVGGAGFVGGNYDEEDEYNRRWSRRRGLFQ</sequence>
<dbReference type="InterPro" id="IPR003347">
    <property type="entry name" value="JmjC_dom"/>
</dbReference>
<feature type="domain" description="JmjC" evidence="2">
    <location>
        <begin position="143"/>
        <end position="311"/>
    </location>
</feature>
<feature type="compositionally biased region" description="Low complexity" evidence="1">
    <location>
        <begin position="1045"/>
        <end position="1055"/>
    </location>
</feature>
<feature type="compositionally biased region" description="Low complexity" evidence="1">
    <location>
        <begin position="1191"/>
        <end position="1202"/>
    </location>
</feature>
<dbReference type="SMART" id="SM00558">
    <property type="entry name" value="JmjC"/>
    <property type="match status" value="1"/>
</dbReference>
<feature type="compositionally biased region" description="Acidic residues" evidence="1">
    <location>
        <begin position="962"/>
        <end position="975"/>
    </location>
</feature>